<protein>
    <submittedName>
        <fullName evidence="3">Mitogen-activated protein kinase</fullName>
    </submittedName>
</protein>
<evidence type="ECO:0000256" key="1">
    <source>
        <dbReference type="ARBA" id="ARBA00022741"/>
    </source>
</evidence>
<feature type="non-terminal residue" evidence="3">
    <location>
        <position position="137"/>
    </location>
</feature>
<dbReference type="EMBL" id="BLLF01007118">
    <property type="protein sequence ID" value="GFH32777.1"/>
    <property type="molecule type" value="Genomic_DNA"/>
</dbReference>
<dbReference type="GO" id="GO:0005524">
    <property type="term" value="F:ATP binding"/>
    <property type="evidence" value="ECO:0007669"/>
    <property type="project" value="UniProtKB-KW"/>
</dbReference>
<dbReference type="Proteomes" id="UP000485058">
    <property type="component" value="Unassembled WGS sequence"/>
</dbReference>
<dbReference type="GO" id="GO:0016301">
    <property type="term" value="F:kinase activity"/>
    <property type="evidence" value="ECO:0007669"/>
    <property type="project" value="UniProtKB-KW"/>
</dbReference>
<dbReference type="Gene3D" id="1.10.510.10">
    <property type="entry name" value="Transferase(Phosphotransferase) domain 1"/>
    <property type="match status" value="1"/>
</dbReference>
<organism evidence="3 4">
    <name type="scientific">Haematococcus lacustris</name>
    <name type="common">Green alga</name>
    <name type="synonym">Haematococcus pluvialis</name>
    <dbReference type="NCBI Taxonomy" id="44745"/>
    <lineage>
        <taxon>Eukaryota</taxon>
        <taxon>Viridiplantae</taxon>
        <taxon>Chlorophyta</taxon>
        <taxon>core chlorophytes</taxon>
        <taxon>Chlorophyceae</taxon>
        <taxon>CS clade</taxon>
        <taxon>Chlamydomonadales</taxon>
        <taxon>Haematococcaceae</taxon>
        <taxon>Haematococcus</taxon>
    </lineage>
</organism>
<dbReference type="PANTHER" id="PTHR24055">
    <property type="entry name" value="MITOGEN-ACTIVATED PROTEIN KINASE"/>
    <property type="match status" value="1"/>
</dbReference>
<comment type="caution">
    <text evidence="3">The sequence shown here is derived from an EMBL/GenBank/DDBJ whole genome shotgun (WGS) entry which is preliminary data.</text>
</comment>
<evidence type="ECO:0000313" key="4">
    <source>
        <dbReference type="Proteomes" id="UP000485058"/>
    </source>
</evidence>
<keyword evidence="1" id="KW-0547">Nucleotide-binding</keyword>
<dbReference type="AlphaFoldDB" id="A0A6A0ALS7"/>
<dbReference type="Gene3D" id="3.30.200.20">
    <property type="entry name" value="Phosphorylase Kinase, domain 1"/>
    <property type="match status" value="1"/>
</dbReference>
<gene>
    <name evidence="3" type="ORF">HaLaN_32057</name>
</gene>
<reference evidence="3 4" key="1">
    <citation type="submission" date="2020-02" db="EMBL/GenBank/DDBJ databases">
        <title>Draft genome sequence of Haematococcus lacustris strain NIES-144.</title>
        <authorList>
            <person name="Morimoto D."/>
            <person name="Nakagawa S."/>
            <person name="Yoshida T."/>
            <person name="Sawayama S."/>
        </authorList>
    </citation>
    <scope>NUCLEOTIDE SEQUENCE [LARGE SCALE GENOMIC DNA]</scope>
    <source>
        <strain evidence="3 4">NIES-144</strain>
    </source>
</reference>
<dbReference type="InterPro" id="IPR050117">
    <property type="entry name" value="MAPK"/>
</dbReference>
<name>A0A6A0ALS7_HAELA</name>
<keyword evidence="4" id="KW-1185">Reference proteome</keyword>
<feature type="non-terminal residue" evidence="3">
    <location>
        <position position="1"/>
    </location>
</feature>
<evidence type="ECO:0000256" key="2">
    <source>
        <dbReference type="ARBA" id="ARBA00022840"/>
    </source>
</evidence>
<dbReference type="InterPro" id="IPR011009">
    <property type="entry name" value="Kinase-like_dom_sf"/>
</dbReference>
<dbReference type="SUPFAM" id="SSF56112">
    <property type="entry name" value="Protein kinase-like (PK-like)"/>
    <property type="match status" value="1"/>
</dbReference>
<accession>A0A6A0ALS7</accession>
<sequence length="137" mass="15751">MNQLDRILEVTGKPSPEDVDSVDSPFAGTMMESCSMSMPKRLGDIFPSASAEALDLLRHLLVFNPHKRLSVQQALRHPYVAQFHNSSNELVCPKIILLPISDNTKYTVQEYRDRLYAEILNKKKALQRLLKEREREQ</sequence>
<proteinExistence type="predicted"/>
<keyword evidence="3" id="KW-0808">Transferase</keyword>
<evidence type="ECO:0000313" key="3">
    <source>
        <dbReference type="EMBL" id="GFH32777.1"/>
    </source>
</evidence>
<keyword evidence="2" id="KW-0067">ATP-binding</keyword>
<keyword evidence="3" id="KW-0418">Kinase</keyword>